<reference evidence="2 3" key="1">
    <citation type="submission" date="2023-01" db="EMBL/GenBank/DDBJ databases">
        <title>Novel species of the genus Vogesella isolated from rivers.</title>
        <authorList>
            <person name="Lu H."/>
        </authorList>
    </citation>
    <scope>NUCLEOTIDE SEQUENCE [LARGE SCALE GENOMIC DNA]</scope>
    <source>
        <strain evidence="2 3">DC21W</strain>
    </source>
</reference>
<comment type="caution">
    <text evidence="2">The sequence shown here is derived from an EMBL/GenBank/DDBJ whole genome shotgun (WGS) entry which is preliminary data.</text>
</comment>
<gene>
    <name evidence="2" type="ORF">PQU95_05660</name>
</gene>
<dbReference type="EMBL" id="JAQQLF010000006">
    <property type="protein sequence ID" value="MDC7716700.1"/>
    <property type="molecule type" value="Genomic_DNA"/>
</dbReference>
<dbReference type="Proteomes" id="UP001219956">
    <property type="component" value="Unassembled WGS sequence"/>
</dbReference>
<dbReference type="PROSITE" id="PS51318">
    <property type="entry name" value="TAT"/>
    <property type="match status" value="1"/>
</dbReference>
<feature type="chain" id="PRO_5045722096" description="Twin-arginine translocation pathway signal protein" evidence="1">
    <location>
        <begin position="27"/>
        <end position="164"/>
    </location>
</feature>
<sequence length="164" mass="17728">MTLNRRQFIHTGLLGALSLGIAARLAAPHAAPGFAASAADRQLIAALGRGMLGSLPATAPIALVDNTLVAIAGLPLASQAELRQLFDLLQQPLARMALGLRPPWQDARAEQVRAMLDRWRYSRLTLLRSAYQGLHGLLYASWYGDPASWQAAAYQQPAIMKGYL</sequence>
<evidence type="ECO:0000313" key="3">
    <source>
        <dbReference type="Proteomes" id="UP001219956"/>
    </source>
</evidence>
<keyword evidence="3" id="KW-1185">Reference proteome</keyword>
<evidence type="ECO:0000313" key="2">
    <source>
        <dbReference type="EMBL" id="MDC7716700.1"/>
    </source>
</evidence>
<protein>
    <recommendedName>
        <fullName evidence="4">Twin-arginine translocation pathway signal protein</fullName>
    </recommendedName>
</protein>
<dbReference type="RefSeq" id="WP_272751095.1">
    <property type="nucleotide sequence ID" value="NZ_JAQQLF010000006.1"/>
</dbReference>
<evidence type="ECO:0000256" key="1">
    <source>
        <dbReference type="SAM" id="SignalP"/>
    </source>
</evidence>
<dbReference type="InterPro" id="IPR006311">
    <property type="entry name" value="TAT_signal"/>
</dbReference>
<organism evidence="2 3">
    <name type="scientific">Vogesella aquatica</name>
    <dbReference type="NCBI Taxonomy" id="2984206"/>
    <lineage>
        <taxon>Bacteria</taxon>
        <taxon>Pseudomonadati</taxon>
        <taxon>Pseudomonadota</taxon>
        <taxon>Betaproteobacteria</taxon>
        <taxon>Neisseriales</taxon>
        <taxon>Chromobacteriaceae</taxon>
        <taxon>Vogesella</taxon>
    </lineage>
</organism>
<proteinExistence type="predicted"/>
<accession>A0ABT5IVW2</accession>
<keyword evidence="1" id="KW-0732">Signal</keyword>
<evidence type="ECO:0008006" key="4">
    <source>
        <dbReference type="Google" id="ProtNLM"/>
    </source>
</evidence>
<name>A0ABT5IVW2_9NEIS</name>
<feature type="signal peptide" evidence="1">
    <location>
        <begin position="1"/>
        <end position="26"/>
    </location>
</feature>